<gene>
    <name evidence="2" type="ORF">K435DRAFT_578650</name>
</gene>
<dbReference type="AlphaFoldDB" id="A0A4V4HAK9"/>
<reference evidence="2 3" key="1">
    <citation type="journal article" date="2019" name="Nat. Ecol. Evol.">
        <title>Megaphylogeny resolves global patterns of mushroom evolution.</title>
        <authorList>
            <person name="Varga T."/>
            <person name="Krizsan K."/>
            <person name="Foldi C."/>
            <person name="Dima B."/>
            <person name="Sanchez-Garcia M."/>
            <person name="Sanchez-Ramirez S."/>
            <person name="Szollosi G.J."/>
            <person name="Szarkandi J.G."/>
            <person name="Papp V."/>
            <person name="Albert L."/>
            <person name="Andreopoulos W."/>
            <person name="Angelini C."/>
            <person name="Antonin V."/>
            <person name="Barry K.W."/>
            <person name="Bougher N.L."/>
            <person name="Buchanan P."/>
            <person name="Buyck B."/>
            <person name="Bense V."/>
            <person name="Catcheside P."/>
            <person name="Chovatia M."/>
            <person name="Cooper J."/>
            <person name="Damon W."/>
            <person name="Desjardin D."/>
            <person name="Finy P."/>
            <person name="Geml J."/>
            <person name="Haridas S."/>
            <person name="Hughes K."/>
            <person name="Justo A."/>
            <person name="Karasinski D."/>
            <person name="Kautmanova I."/>
            <person name="Kiss B."/>
            <person name="Kocsube S."/>
            <person name="Kotiranta H."/>
            <person name="LaButti K.M."/>
            <person name="Lechner B.E."/>
            <person name="Liimatainen K."/>
            <person name="Lipzen A."/>
            <person name="Lukacs Z."/>
            <person name="Mihaltcheva S."/>
            <person name="Morgado L.N."/>
            <person name="Niskanen T."/>
            <person name="Noordeloos M.E."/>
            <person name="Ohm R.A."/>
            <person name="Ortiz-Santana B."/>
            <person name="Ovrebo C."/>
            <person name="Racz N."/>
            <person name="Riley R."/>
            <person name="Savchenko A."/>
            <person name="Shiryaev A."/>
            <person name="Soop K."/>
            <person name="Spirin V."/>
            <person name="Szebenyi C."/>
            <person name="Tomsovsky M."/>
            <person name="Tulloss R.E."/>
            <person name="Uehling J."/>
            <person name="Grigoriev I.V."/>
            <person name="Vagvolgyi C."/>
            <person name="Papp T."/>
            <person name="Martin F.M."/>
            <person name="Miettinen O."/>
            <person name="Hibbett D.S."/>
            <person name="Nagy L.G."/>
        </authorList>
    </citation>
    <scope>NUCLEOTIDE SEQUENCE [LARGE SCALE GENOMIC DNA]</scope>
    <source>
        <strain evidence="2 3">CBS 962.96</strain>
    </source>
</reference>
<dbReference type="Proteomes" id="UP000297245">
    <property type="component" value="Unassembled WGS sequence"/>
</dbReference>
<feature type="domain" description="DUF8040" evidence="1">
    <location>
        <begin position="8"/>
        <end position="65"/>
    </location>
</feature>
<evidence type="ECO:0000313" key="2">
    <source>
        <dbReference type="EMBL" id="THU75875.1"/>
    </source>
</evidence>
<keyword evidence="3" id="KW-1185">Reference proteome</keyword>
<dbReference type="OrthoDB" id="2430314at2759"/>
<name>A0A4V4HAK9_DENBC</name>
<sequence>KPFLSGVFTGKMWLEDMLKGRNERFRRMFGMRKHVFMSFVQELRDTCGLKDSRHVCAEEQVAIFL</sequence>
<dbReference type="EMBL" id="ML181420">
    <property type="protein sequence ID" value="THU75875.1"/>
    <property type="molecule type" value="Genomic_DNA"/>
</dbReference>
<accession>A0A4V4HAK9</accession>
<feature type="non-terminal residue" evidence="2">
    <location>
        <position position="65"/>
    </location>
</feature>
<evidence type="ECO:0000259" key="1">
    <source>
        <dbReference type="Pfam" id="PF26138"/>
    </source>
</evidence>
<protein>
    <recommendedName>
        <fullName evidence="1">DUF8040 domain-containing protein</fullName>
    </recommendedName>
</protein>
<dbReference type="Pfam" id="PF26138">
    <property type="entry name" value="DUF8040"/>
    <property type="match status" value="1"/>
</dbReference>
<evidence type="ECO:0000313" key="3">
    <source>
        <dbReference type="Proteomes" id="UP000297245"/>
    </source>
</evidence>
<organism evidence="2 3">
    <name type="scientific">Dendrothele bispora (strain CBS 962.96)</name>
    <dbReference type="NCBI Taxonomy" id="1314807"/>
    <lineage>
        <taxon>Eukaryota</taxon>
        <taxon>Fungi</taxon>
        <taxon>Dikarya</taxon>
        <taxon>Basidiomycota</taxon>
        <taxon>Agaricomycotina</taxon>
        <taxon>Agaricomycetes</taxon>
        <taxon>Agaricomycetidae</taxon>
        <taxon>Agaricales</taxon>
        <taxon>Agaricales incertae sedis</taxon>
        <taxon>Dendrothele</taxon>
    </lineage>
</organism>
<proteinExistence type="predicted"/>
<feature type="non-terminal residue" evidence="2">
    <location>
        <position position="1"/>
    </location>
</feature>
<dbReference type="InterPro" id="IPR058353">
    <property type="entry name" value="DUF8040"/>
</dbReference>